<keyword evidence="1" id="KW-0472">Membrane</keyword>
<dbReference type="PATRIC" id="fig|1449351.3.peg.374"/>
<evidence type="ECO:0008006" key="4">
    <source>
        <dbReference type="Google" id="ProtNLM"/>
    </source>
</evidence>
<keyword evidence="3" id="KW-1185">Reference proteome</keyword>
<proteinExistence type="predicted"/>
<feature type="transmembrane region" description="Helical" evidence="1">
    <location>
        <begin position="112"/>
        <end position="137"/>
    </location>
</feature>
<accession>X7FFB3</accession>
<evidence type="ECO:0000256" key="1">
    <source>
        <dbReference type="SAM" id="Phobius"/>
    </source>
</evidence>
<evidence type="ECO:0000313" key="3">
    <source>
        <dbReference type="Proteomes" id="UP000023430"/>
    </source>
</evidence>
<name>X7FFB3_9RHOB</name>
<feature type="transmembrane region" description="Helical" evidence="1">
    <location>
        <begin position="25"/>
        <end position="46"/>
    </location>
</feature>
<organism evidence="2 3">
    <name type="scientific">Roseivivax isoporae LMG 25204</name>
    <dbReference type="NCBI Taxonomy" id="1449351"/>
    <lineage>
        <taxon>Bacteria</taxon>
        <taxon>Pseudomonadati</taxon>
        <taxon>Pseudomonadota</taxon>
        <taxon>Alphaproteobacteria</taxon>
        <taxon>Rhodobacterales</taxon>
        <taxon>Roseobacteraceae</taxon>
        <taxon>Roseivivax</taxon>
    </lineage>
</organism>
<keyword evidence="1" id="KW-1133">Transmembrane helix</keyword>
<comment type="caution">
    <text evidence="2">The sequence shown here is derived from an EMBL/GenBank/DDBJ whole genome shotgun (WGS) entry which is preliminary data.</text>
</comment>
<dbReference type="AlphaFoldDB" id="X7FFB3"/>
<dbReference type="Proteomes" id="UP000023430">
    <property type="component" value="Unassembled WGS sequence"/>
</dbReference>
<protein>
    <recommendedName>
        <fullName evidence="4">DUF1440 domain-containing protein</fullName>
    </recommendedName>
</protein>
<feature type="transmembrane region" description="Helical" evidence="1">
    <location>
        <begin position="83"/>
        <end position="100"/>
    </location>
</feature>
<dbReference type="STRING" id="1449351.RISW2_07865"/>
<dbReference type="EMBL" id="JAME01000002">
    <property type="protein sequence ID" value="ETX30714.1"/>
    <property type="molecule type" value="Genomic_DNA"/>
</dbReference>
<sequence>MTSSTGDTTMTAATNRLRPASDAGLATLVLRILVAGALSTVAFDFFGQSVSPGLGFANLAPVPLANQVIQTLFGAPYSPGAQFLHYFAGMIAYPAGWFLFVEPLRRAVAPGVPWLAAAVLYGVVLWIFALYVMAHLIAGNPAFLGFTGITWVALVGHVLFAVVTAIVDRARIGA</sequence>
<keyword evidence="1" id="KW-0812">Transmembrane</keyword>
<feature type="transmembrane region" description="Helical" evidence="1">
    <location>
        <begin position="143"/>
        <end position="167"/>
    </location>
</feature>
<evidence type="ECO:0000313" key="2">
    <source>
        <dbReference type="EMBL" id="ETX30714.1"/>
    </source>
</evidence>
<reference evidence="2 3" key="1">
    <citation type="submission" date="2014-01" db="EMBL/GenBank/DDBJ databases">
        <title>Roseivivax isoporae LMG 25204 Genome Sequencing.</title>
        <authorList>
            <person name="Lai Q."/>
            <person name="Li G."/>
            <person name="Shao Z."/>
        </authorList>
    </citation>
    <scope>NUCLEOTIDE SEQUENCE [LARGE SCALE GENOMIC DNA]</scope>
    <source>
        <strain evidence="2 3">LMG 25204</strain>
    </source>
</reference>
<gene>
    <name evidence="2" type="ORF">RISW2_07865</name>
</gene>
<dbReference type="eggNOG" id="ENOG502ZKRP">
    <property type="taxonomic scope" value="Bacteria"/>
</dbReference>